<dbReference type="PANTHER" id="PTHR46828">
    <property type="entry name" value="ENDO-1,4-BETA-XYLANASE A-RELATED"/>
    <property type="match status" value="1"/>
</dbReference>
<gene>
    <name evidence="17" type="ORF">CQW44_14705</name>
</gene>
<dbReference type="PANTHER" id="PTHR46828:SF2">
    <property type="entry name" value="ENDO-1,4-BETA-XYLANASE A-RELATED"/>
    <property type="match status" value="1"/>
</dbReference>
<dbReference type="InterPro" id="IPR013320">
    <property type="entry name" value="ConA-like_dom_sf"/>
</dbReference>
<organism evidence="17 18">
    <name type="scientific">Streptomyces griseofuscus</name>
    <dbReference type="NCBI Taxonomy" id="146922"/>
    <lineage>
        <taxon>Bacteria</taxon>
        <taxon>Bacillati</taxon>
        <taxon>Actinomycetota</taxon>
        <taxon>Actinomycetes</taxon>
        <taxon>Kitasatosporales</taxon>
        <taxon>Streptomycetaceae</taxon>
        <taxon>Streptomyces</taxon>
    </lineage>
</organism>
<dbReference type="EMBL" id="PDES01000006">
    <property type="protein sequence ID" value="RRQ86169.1"/>
    <property type="molecule type" value="Genomic_DNA"/>
</dbReference>
<dbReference type="GO" id="GO:0030247">
    <property type="term" value="F:polysaccharide binding"/>
    <property type="evidence" value="ECO:0007669"/>
    <property type="project" value="UniProtKB-UniRule"/>
</dbReference>
<sequence length="336" mass="35351">MNALTHEMRRRRGLVAAVRSLLAAAAAVVVVFALPGAVQAATTITSNSTGTDNGYFYSFWEQSSGATMTLGSGGNYSLNWNTASQNVVAGKGWNPGNQANPVTYSGTWNCNGNCYLSLYGWFQNPLVEWYIVDNYGSYNPSSGATRLGSVSSDGSTYDLYKTTRVNAPSIEGNSSTFDQYWAVRQSKRTGGTITVANIFNAWKSLGLKMGTANYEILATEGYQSSGNSNITVNSGSSGGTTPPPSGGGGGCTVSVTAGDSWSDRYNLNVAVSGSSNWKVTAQVPSPEKVSATWNVNASYPDAQTLVATPNGNGSNWGLTIMKNGSTTWPTFSCSTS</sequence>
<dbReference type="Gene3D" id="2.60.40.290">
    <property type="match status" value="1"/>
</dbReference>
<evidence type="ECO:0000256" key="8">
    <source>
        <dbReference type="ARBA" id="ARBA00023277"/>
    </source>
</evidence>
<evidence type="ECO:0000259" key="15">
    <source>
        <dbReference type="PROSITE" id="PS51173"/>
    </source>
</evidence>
<dbReference type="PROSITE" id="PS51761">
    <property type="entry name" value="GH11_3"/>
    <property type="match status" value="1"/>
</dbReference>
<dbReference type="InterPro" id="IPR033119">
    <property type="entry name" value="GH11_AS_2"/>
</dbReference>
<dbReference type="UniPathway" id="UPA00114"/>
<feature type="active site" description="Proton donor" evidence="11">
    <location>
        <position position="220"/>
    </location>
</feature>
<dbReference type="InterPro" id="IPR008965">
    <property type="entry name" value="CBM2/CBM3_carb-bd_dom_sf"/>
</dbReference>
<dbReference type="AlphaFoldDB" id="A0A3R8QHK8"/>
<evidence type="ECO:0000256" key="14">
    <source>
        <dbReference type="SAM" id="SignalP"/>
    </source>
</evidence>
<evidence type="ECO:0000256" key="2">
    <source>
        <dbReference type="ARBA" id="ARBA00004851"/>
    </source>
</evidence>
<dbReference type="SUPFAM" id="SSF49899">
    <property type="entry name" value="Concanavalin A-like lectins/glucanases"/>
    <property type="match status" value="1"/>
</dbReference>
<keyword evidence="7 11" id="KW-0378">Hydrolase</keyword>
<dbReference type="PROSITE" id="PS00777">
    <property type="entry name" value="GH11_2"/>
    <property type="match status" value="1"/>
</dbReference>
<feature type="chain" id="PRO_5018606116" description="Endo-1,4-beta-xylanase" evidence="14">
    <location>
        <begin position="41"/>
        <end position="336"/>
    </location>
</feature>
<keyword evidence="10 11" id="KW-0624">Polysaccharide degradation</keyword>
<accession>A0A3R8QHK8</accession>
<dbReference type="InterPro" id="IPR001137">
    <property type="entry name" value="Glyco_hydro_11"/>
</dbReference>
<keyword evidence="18" id="KW-1185">Reference proteome</keyword>
<dbReference type="InterPro" id="IPR013319">
    <property type="entry name" value="GH11/12"/>
</dbReference>
<evidence type="ECO:0000256" key="10">
    <source>
        <dbReference type="ARBA" id="ARBA00023326"/>
    </source>
</evidence>
<dbReference type="GO" id="GO:0045493">
    <property type="term" value="P:xylan catabolic process"/>
    <property type="evidence" value="ECO:0007669"/>
    <property type="project" value="UniProtKB-UniRule"/>
</dbReference>
<comment type="catalytic activity">
    <reaction evidence="1 11 12">
        <text>Endohydrolysis of (1-&gt;4)-beta-D-xylosidic linkages in xylans.</text>
        <dbReference type="EC" id="3.2.1.8"/>
    </reaction>
</comment>
<feature type="domain" description="GH11" evidence="16">
    <location>
        <begin position="43"/>
        <end position="233"/>
    </location>
</feature>
<name>A0A3R8QHK8_9ACTN</name>
<evidence type="ECO:0000256" key="12">
    <source>
        <dbReference type="RuleBase" id="RU362015"/>
    </source>
</evidence>
<evidence type="ECO:0000256" key="7">
    <source>
        <dbReference type="ARBA" id="ARBA00022801"/>
    </source>
</evidence>
<keyword evidence="5 11" id="KW-0858">Xylan degradation</keyword>
<dbReference type="Pfam" id="PF00457">
    <property type="entry name" value="Glyco_hydro_11"/>
    <property type="match status" value="1"/>
</dbReference>
<evidence type="ECO:0000313" key="18">
    <source>
        <dbReference type="Proteomes" id="UP000276379"/>
    </source>
</evidence>
<comment type="similarity">
    <text evidence="3 11 12">Belongs to the glycosyl hydrolase 11 (cellulase G) family.</text>
</comment>
<evidence type="ECO:0000259" key="16">
    <source>
        <dbReference type="PROSITE" id="PS51761"/>
    </source>
</evidence>
<evidence type="ECO:0000313" key="17">
    <source>
        <dbReference type="EMBL" id="RRQ86169.1"/>
    </source>
</evidence>
<dbReference type="InterPro" id="IPR012291">
    <property type="entry name" value="CBM2_carb-bd_dom_sf"/>
</dbReference>
<evidence type="ECO:0000256" key="6">
    <source>
        <dbReference type="ARBA" id="ARBA00022729"/>
    </source>
</evidence>
<dbReference type="SMART" id="SM00637">
    <property type="entry name" value="CBD_II"/>
    <property type="match status" value="1"/>
</dbReference>
<evidence type="ECO:0000256" key="1">
    <source>
        <dbReference type="ARBA" id="ARBA00000681"/>
    </source>
</evidence>
<protein>
    <recommendedName>
        <fullName evidence="4 11">Endo-1,4-beta-xylanase</fullName>
        <ecNumber evidence="4 11">3.2.1.8</ecNumber>
    </recommendedName>
</protein>
<dbReference type="RefSeq" id="WP_125213551.1">
    <property type="nucleotide sequence ID" value="NZ_PDES01000006.1"/>
</dbReference>
<reference evidence="17 18" key="1">
    <citation type="submission" date="2017-10" db="EMBL/GenBank/DDBJ databases">
        <title>Draft genome of actinobacteria isolated from guarana (Paullinia cupana (Mart.) Ducke.</title>
        <authorList>
            <person name="Siqueira K.A."/>
            <person name="Liotti R.G."/>
            <person name="Mendes T.A."/>
            <person name="Soares M.A."/>
        </authorList>
    </citation>
    <scope>NUCLEOTIDE SEQUENCE [LARGE SCALE GENOMIC DNA]</scope>
    <source>
        <strain evidence="17 18">199</strain>
    </source>
</reference>
<dbReference type="EC" id="3.2.1.8" evidence="4 11"/>
<keyword evidence="6 14" id="KW-0732">Signal</keyword>
<evidence type="ECO:0000256" key="4">
    <source>
        <dbReference type="ARBA" id="ARBA00012590"/>
    </source>
</evidence>
<evidence type="ECO:0000256" key="3">
    <source>
        <dbReference type="ARBA" id="ARBA00007792"/>
    </source>
</evidence>
<dbReference type="InterPro" id="IPR033123">
    <property type="entry name" value="GH11_dom"/>
</dbReference>
<keyword evidence="9 11" id="KW-0326">Glycosidase</keyword>
<dbReference type="FunFam" id="2.60.120.180:FF:000001">
    <property type="entry name" value="Endo-1,4-beta-xylanase"/>
    <property type="match status" value="1"/>
</dbReference>
<feature type="region of interest" description="Disordered" evidence="13">
    <location>
        <begin position="227"/>
        <end position="253"/>
    </location>
</feature>
<dbReference type="PRINTS" id="PR00911">
    <property type="entry name" value="GLHYDRLASE11"/>
</dbReference>
<feature type="domain" description="CBM2" evidence="15">
    <location>
        <begin position="244"/>
        <end position="336"/>
    </location>
</feature>
<comment type="pathway">
    <text evidence="2 11 12">Glycan degradation; xylan degradation.</text>
</comment>
<dbReference type="GO" id="GO:0031176">
    <property type="term" value="F:endo-1,4-beta-xylanase activity"/>
    <property type="evidence" value="ECO:0007669"/>
    <property type="project" value="UniProtKB-UniRule"/>
</dbReference>
<dbReference type="InterPro" id="IPR001919">
    <property type="entry name" value="CBD2"/>
</dbReference>
<keyword evidence="8 11" id="KW-0119">Carbohydrate metabolism</keyword>
<dbReference type="PROSITE" id="PS51173">
    <property type="entry name" value="CBM2"/>
    <property type="match status" value="1"/>
</dbReference>
<dbReference type="Proteomes" id="UP000276379">
    <property type="component" value="Unassembled WGS sequence"/>
</dbReference>
<feature type="signal peptide" evidence="14">
    <location>
        <begin position="1"/>
        <end position="40"/>
    </location>
</feature>
<evidence type="ECO:0000256" key="13">
    <source>
        <dbReference type="SAM" id="MobiDB-lite"/>
    </source>
</evidence>
<feature type="active site" description="Nucleophile" evidence="11">
    <location>
        <position position="128"/>
    </location>
</feature>
<proteinExistence type="inferred from homology"/>
<dbReference type="SUPFAM" id="SSF49384">
    <property type="entry name" value="Carbohydrate-binding domain"/>
    <property type="match status" value="1"/>
</dbReference>
<comment type="caution">
    <text evidence="17">The sequence shown here is derived from an EMBL/GenBank/DDBJ whole genome shotgun (WGS) entry which is preliminary data.</text>
</comment>
<evidence type="ECO:0000256" key="5">
    <source>
        <dbReference type="ARBA" id="ARBA00022651"/>
    </source>
</evidence>
<evidence type="ECO:0000256" key="9">
    <source>
        <dbReference type="ARBA" id="ARBA00023295"/>
    </source>
</evidence>
<dbReference type="Gene3D" id="2.60.120.180">
    <property type="match status" value="1"/>
</dbReference>
<evidence type="ECO:0000256" key="11">
    <source>
        <dbReference type="PROSITE-ProRule" id="PRU01097"/>
    </source>
</evidence>